<feature type="non-terminal residue" evidence="2">
    <location>
        <position position="284"/>
    </location>
</feature>
<evidence type="ECO:0000256" key="1">
    <source>
        <dbReference type="SAM" id="Phobius"/>
    </source>
</evidence>
<evidence type="ECO:0000313" key="2">
    <source>
        <dbReference type="EMBL" id="GAW83922.1"/>
    </source>
</evidence>
<proteinExistence type="predicted"/>
<reference evidence="3" key="1">
    <citation type="submission" date="2017-04" db="EMBL/GenBank/DDBJ databases">
        <title>Plasmodium gonderi genome.</title>
        <authorList>
            <person name="Arisue N."/>
            <person name="Honma H."/>
            <person name="Kawai S."/>
            <person name="Tougan T."/>
            <person name="Tanabe K."/>
            <person name="Horii T."/>
        </authorList>
    </citation>
    <scope>NUCLEOTIDE SEQUENCE [LARGE SCALE GENOMIC DNA]</scope>
    <source>
        <strain evidence="3">ATCC 30045</strain>
    </source>
</reference>
<accession>A0A1Y1JT15</accession>
<keyword evidence="1" id="KW-0472">Membrane</keyword>
<name>A0A1Y1JT15_PLAGO</name>
<feature type="transmembrane region" description="Helical" evidence="1">
    <location>
        <begin position="262"/>
        <end position="282"/>
    </location>
</feature>
<keyword evidence="1" id="KW-0812">Transmembrane</keyword>
<keyword evidence="3" id="KW-1185">Reference proteome</keyword>
<comment type="caution">
    <text evidence="2">The sequence shown here is derived from an EMBL/GenBank/DDBJ whole genome shotgun (WGS) entry which is preliminary data.</text>
</comment>
<gene>
    <name evidence="2" type="ORF">PGO_000115</name>
</gene>
<sequence length="284" mass="33193">MDKSDEFDFSGIYPQSKNLYDTFVWGRMGGKLLNDYSPVCSDFYTRIDAYSSYLFQRSCVPLGFYLDALNKNKASNSYYDVKPRCYYFFYKLNELVKRYGGNCGTPRNCYKKMRDKKSGTKRINVPTICEQFVNNIEGISDDIFNKIYNIEQLYIYLEKLKNIPDPSKYYNCGHGKNYVRICNEMLEKFTHNKNKSFDKLLKEFNHSYDRYKKIFTECDGTRKRNPPPPKPISVTVAQPTVETLRMTATEMQTRIEQDPGTGIGTGIFVSTFVSLIIIFIFYKV</sequence>
<dbReference type="Proteomes" id="UP000195521">
    <property type="component" value="Unassembled WGS sequence"/>
</dbReference>
<organism evidence="2 3">
    <name type="scientific">Plasmodium gonderi</name>
    <dbReference type="NCBI Taxonomy" id="77519"/>
    <lineage>
        <taxon>Eukaryota</taxon>
        <taxon>Sar</taxon>
        <taxon>Alveolata</taxon>
        <taxon>Apicomplexa</taxon>
        <taxon>Aconoidasida</taxon>
        <taxon>Haemosporida</taxon>
        <taxon>Plasmodiidae</taxon>
        <taxon>Plasmodium</taxon>
        <taxon>Plasmodium (Plasmodium)</taxon>
    </lineage>
</organism>
<dbReference type="AlphaFoldDB" id="A0A1Y1JT15"/>
<dbReference type="EMBL" id="BDQF01000028">
    <property type="protein sequence ID" value="GAW83922.1"/>
    <property type="molecule type" value="Genomic_DNA"/>
</dbReference>
<dbReference type="RefSeq" id="XP_028546511.1">
    <property type="nucleotide sequence ID" value="XM_028690710.1"/>
</dbReference>
<evidence type="ECO:0000313" key="3">
    <source>
        <dbReference type="Proteomes" id="UP000195521"/>
    </source>
</evidence>
<keyword evidence="1" id="KW-1133">Transmembrane helix</keyword>
<dbReference type="GeneID" id="39744730"/>
<protein>
    <submittedName>
        <fullName evidence="2">Variable surface protein</fullName>
    </submittedName>
</protein>